<dbReference type="GO" id="GO:0007186">
    <property type="term" value="P:G protein-coupled receptor signaling pathway"/>
    <property type="evidence" value="ECO:0007669"/>
    <property type="project" value="InterPro"/>
</dbReference>
<keyword evidence="4" id="KW-1185">Reference proteome</keyword>
<evidence type="ECO:0000259" key="2">
    <source>
        <dbReference type="SMART" id="SM01229"/>
    </source>
</evidence>
<evidence type="ECO:0000313" key="3">
    <source>
        <dbReference type="Ensembl" id="ENSEBUP00000017752.1"/>
    </source>
</evidence>
<dbReference type="Proteomes" id="UP000694388">
    <property type="component" value="Unplaced"/>
</dbReference>
<feature type="region of interest" description="Disordered" evidence="1">
    <location>
        <begin position="326"/>
        <end position="360"/>
    </location>
</feature>
<reference evidence="3" key="1">
    <citation type="submission" date="2025-08" db="UniProtKB">
        <authorList>
            <consortium name="Ensembl"/>
        </authorList>
    </citation>
    <scope>IDENTIFICATION</scope>
</reference>
<dbReference type="InterPro" id="IPR000202">
    <property type="entry name" value="GPCR_3_mGluR5"/>
</dbReference>
<dbReference type="AlphaFoldDB" id="A0A8C4QMN4"/>
<sequence length="383" mass="40396">MHVKDAKMSNSSNLLSLFCRRGSPSADTSSCAGKPTSWTSGGRAPKGPGFWHRLSARMRGHGAGGANQTAVIRPFGKPALEPGARSFSEISTKTLYDLTEAEAEEDNGPAYGAAFPGPSEARSCRPSMTDIPRAVPLEGPGGPFYEPRRSGNNNGKPGNLLQELNAALTSRVPFVGLPSVVEDERPPPPLASAPAVVVLDAPPRTPYGCHAESLGPPNLSDDGCPMPPPPGSCRNRLDSRPISPNPTWLQGRKCCQMEDESVALLTDGGRRPSSRSLGISSENGGRQARGMAQVAPESPLTDPTEWEPWPEKIGLGPPCRAVVRAQEAEEATTITPPSPFRDSASSCGSELATPLSDSVPYFPSPPSYAAMLLKDYTQSSSSL</sequence>
<accession>A0A8C4QMN4</accession>
<feature type="region of interest" description="Disordered" evidence="1">
    <location>
        <begin position="209"/>
        <end position="239"/>
    </location>
</feature>
<reference evidence="3" key="2">
    <citation type="submission" date="2025-09" db="UniProtKB">
        <authorList>
            <consortium name="Ensembl"/>
        </authorList>
    </citation>
    <scope>IDENTIFICATION</scope>
</reference>
<feature type="region of interest" description="Disordered" evidence="1">
    <location>
        <begin position="105"/>
        <end position="160"/>
    </location>
</feature>
<evidence type="ECO:0000256" key="1">
    <source>
        <dbReference type="SAM" id="MobiDB-lite"/>
    </source>
</evidence>
<feature type="region of interest" description="Disordered" evidence="1">
    <location>
        <begin position="22"/>
        <end position="52"/>
    </location>
</feature>
<feature type="domain" description="Metabotropic glutamate receptor Homer-binding" evidence="2">
    <location>
        <begin position="333"/>
        <end position="383"/>
    </location>
</feature>
<evidence type="ECO:0000313" key="4">
    <source>
        <dbReference type="Proteomes" id="UP000694388"/>
    </source>
</evidence>
<dbReference type="SMART" id="SM01229">
    <property type="entry name" value="GluR_Homer-bdg"/>
    <property type="match status" value="1"/>
</dbReference>
<dbReference type="PRINTS" id="PR01055">
    <property type="entry name" value="MTABOTROPC5R"/>
</dbReference>
<dbReference type="Pfam" id="PF10606">
    <property type="entry name" value="GluR_Homer-bdg"/>
    <property type="match status" value="1"/>
</dbReference>
<dbReference type="Ensembl" id="ENSEBUT00000018328.1">
    <property type="protein sequence ID" value="ENSEBUP00000017752.1"/>
    <property type="gene ID" value="ENSEBUG00000011098.1"/>
</dbReference>
<feature type="compositionally biased region" description="Polar residues" evidence="1">
    <location>
        <begin position="274"/>
        <end position="284"/>
    </location>
</feature>
<proteinExistence type="predicted"/>
<protein>
    <recommendedName>
        <fullName evidence="2">Metabotropic glutamate receptor Homer-binding domain-containing protein</fullName>
    </recommendedName>
</protein>
<dbReference type="InterPro" id="IPR019588">
    <property type="entry name" value="Metabotropic_Glu_rcpt_Homer-bd"/>
</dbReference>
<organism evidence="3 4">
    <name type="scientific">Eptatretus burgeri</name>
    <name type="common">Inshore hagfish</name>
    <dbReference type="NCBI Taxonomy" id="7764"/>
    <lineage>
        <taxon>Eukaryota</taxon>
        <taxon>Metazoa</taxon>
        <taxon>Chordata</taxon>
        <taxon>Craniata</taxon>
        <taxon>Vertebrata</taxon>
        <taxon>Cyclostomata</taxon>
        <taxon>Myxini</taxon>
        <taxon>Myxiniformes</taxon>
        <taxon>Myxinidae</taxon>
        <taxon>Eptatretinae</taxon>
        <taxon>Eptatretus</taxon>
    </lineage>
</organism>
<dbReference type="GO" id="GO:0016020">
    <property type="term" value="C:membrane"/>
    <property type="evidence" value="ECO:0007669"/>
    <property type="project" value="InterPro"/>
</dbReference>
<feature type="compositionally biased region" description="Polar residues" evidence="1">
    <location>
        <begin position="25"/>
        <end position="40"/>
    </location>
</feature>
<name>A0A8C4QMN4_EPTBU</name>
<feature type="region of interest" description="Disordered" evidence="1">
    <location>
        <begin position="265"/>
        <end position="314"/>
    </location>
</feature>